<dbReference type="EMBL" id="GGEC01005055">
    <property type="protein sequence ID" value="MBW85538.1"/>
    <property type="molecule type" value="Transcribed_RNA"/>
</dbReference>
<organism evidence="1">
    <name type="scientific">Rhizophora mucronata</name>
    <name type="common">Asiatic mangrove</name>
    <dbReference type="NCBI Taxonomy" id="61149"/>
    <lineage>
        <taxon>Eukaryota</taxon>
        <taxon>Viridiplantae</taxon>
        <taxon>Streptophyta</taxon>
        <taxon>Embryophyta</taxon>
        <taxon>Tracheophyta</taxon>
        <taxon>Spermatophyta</taxon>
        <taxon>Magnoliopsida</taxon>
        <taxon>eudicotyledons</taxon>
        <taxon>Gunneridae</taxon>
        <taxon>Pentapetalae</taxon>
        <taxon>rosids</taxon>
        <taxon>fabids</taxon>
        <taxon>Malpighiales</taxon>
        <taxon>Rhizophoraceae</taxon>
        <taxon>Rhizophora</taxon>
    </lineage>
</organism>
<protein>
    <submittedName>
        <fullName evidence="1">Uncharacterized protein</fullName>
    </submittedName>
</protein>
<sequence>MYNVICIASIHCFTKTDRRLRNSLHI</sequence>
<proteinExistence type="predicted"/>
<reference evidence="1" key="1">
    <citation type="submission" date="2018-02" db="EMBL/GenBank/DDBJ databases">
        <title>Rhizophora mucronata_Transcriptome.</title>
        <authorList>
            <person name="Meera S.P."/>
            <person name="Sreeshan A."/>
            <person name="Augustine A."/>
        </authorList>
    </citation>
    <scope>NUCLEOTIDE SEQUENCE</scope>
    <source>
        <tissue evidence="1">Leaf</tissue>
    </source>
</reference>
<dbReference type="AlphaFoldDB" id="A0A2P2IWF7"/>
<name>A0A2P2IWF7_RHIMU</name>
<accession>A0A2P2IWF7</accession>
<evidence type="ECO:0000313" key="1">
    <source>
        <dbReference type="EMBL" id="MBW85538.1"/>
    </source>
</evidence>